<organism evidence="1 2">
    <name type="scientific">Cellulosimicrobium protaetiae</name>
    <dbReference type="NCBI Taxonomy" id="2587808"/>
    <lineage>
        <taxon>Bacteria</taxon>
        <taxon>Bacillati</taxon>
        <taxon>Actinomycetota</taxon>
        <taxon>Actinomycetes</taxon>
        <taxon>Micrococcales</taxon>
        <taxon>Promicromonosporaceae</taxon>
        <taxon>Cellulosimicrobium</taxon>
    </lineage>
</organism>
<evidence type="ECO:0000313" key="1">
    <source>
        <dbReference type="EMBL" id="QJW35351.1"/>
    </source>
</evidence>
<name>A0A6M5UDD2_9MICO</name>
<evidence type="ECO:0000313" key="2">
    <source>
        <dbReference type="Proteomes" id="UP000451354"/>
    </source>
</evidence>
<proteinExistence type="predicted"/>
<dbReference type="AlphaFoldDB" id="A0A6M5UDD2"/>
<gene>
    <name evidence="1" type="ORF">FIC82_003175</name>
</gene>
<accession>A0A6M5UDD2</accession>
<dbReference type="Proteomes" id="UP000451354">
    <property type="component" value="Chromosome"/>
</dbReference>
<dbReference type="KEGG" id="cprt:FIC82_003175"/>
<dbReference type="OrthoDB" id="9885431at2"/>
<sequence length="157" mass="17718">MSAQTPAGAALRELVPELMAGYDDIVWEFDDESDGLCVVMSPVGAPERVARVLVHRGEEVFALQFGSHVGVTFEYEPDEKPDELRDRLATAVATVRGPSRLVLTFAGSTQTRSELVLAPDSPDEHSDGVWMERQTAEILWRVRRRRLRREVRDFPRL</sequence>
<keyword evidence="2" id="KW-1185">Reference proteome</keyword>
<dbReference type="EMBL" id="CP052757">
    <property type="protein sequence ID" value="QJW35351.1"/>
    <property type="molecule type" value="Genomic_DNA"/>
</dbReference>
<dbReference type="RefSeq" id="WP_154797528.1">
    <property type="nucleotide sequence ID" value="NZ_CP052757.1"/>
</dbReference>
<protein>
    <submittedName>
        <fullName evidence="1">Uncharacterized protein</fullName>
    </submittedName>
</protein>
<reference evidence="2" key="1">
    <citation type="journal article" date="2022" name="Int. J. Syst. Evol. Microbiol.">
        <title>Cellulosimicrobium protaetiae sp. nov., isolated from the gut of the larva of Protaetia brevitarsis seulensis.</title>
        <authorList>
            <person name="Le Han H."/>
            <person name="Nguyen T.T.H."/>
            <person name="Li Z."/>
            <person name="Shin N.R."/>
            <person name="Kim S.G."/>
        </authorList>
    </citation>
    <scope>NUCLEOTIDE SEQUENCE [LARGE SCALE GENOMIC DNA]</scope>
    <source>
        <strain evidence="2">BI34</strain>
    </source>
</reference>